<evidence type="ECO:0000313" key="3">
    <source>
        <dbReference type="Proteomes" id="UP000183569"/>
    </source>
</evidence>
<dbReference type="AlphaFoldDB" id="A0A1G4ZB68"/>
<accession>A0A1G4ZB68</accession>
<protein>
    <recommendedName>
        <fullName evidence="1">Anti-bacteriophage protein A/HamA C-terminal domain-containing protein</fullName>
    </recommendedName>
</protein>
<name>A0A1G4ZB68_9ENTR</name>
<dbReference type="InterPro" id="IPR014976">
    <property type="entry name" value="AbpA_HamA_C"/>
</dbReference>
<organism evidence="2 3">
    <name type="scientific">Kosakonia sacchari</name>
    <dbReference type="NCBI Taxonomy" id="1158459"/>
    <lineage>
        <taxon>Bacteria</taxon>
        <taxon>Pseudomonadati</taxon>
        <taxon>Pseudomonadota</taxon>
        <taxon>Gammaproteobacteria</taxon>
        <taxon>Enterobacterales</taxon>
        <taxon>Enterobacteriaceae</taxon>
        <taxon>Kosakonia</taxon>
    </lineage>
</organism>
<dbReference type="GeneID" id="23843725"/>
<dbReference type="Proteomes" id="UP000183569">
    <property type="component" value="Unassembled WGS sequence"/>
</dbReference>
<reference evidence="2 3" key="1">
    <citation type="submission" date="2016-10" db="EMBL/GenBank/DDBJ databases">
        <authorList>
            <person name="Varghese N."/>
            <person name="Submissions S."/>
        </authorList>
    </citation>
    <scope>NUCLEOTIDE SEQUENCE [LARGE SCALE GENOMIC DNA]</scope>
    <source>
        <strain evidence="2 3">CGMCC 1.12102</strain>
    </source>
</reference>
<dbReference type="RefSeq" id="WP_017459909.1">
    <property type="nucleotide sequence ID" value="NZ_FMUI01000021.1"/>
</dbReference>
<evidence type="ECO:0000313" key="2">
    <source>
        <dbReference type="EMBL" id="SCX62945.1"/>
    </source>
</evidence>
<sequence>MDSVEKLKLIDWKELIVNKHTWIESRLVNHPSDTDAKIVSRIFTIPFSGVIQEHQPLVDSMADAIEHYVFDKEALSKMKAEGVTPFRKAAQFFGDTNPVKDGKYGELLLYILSEAILNTPMVSHKITSLSNLNDQVKGGDGVFFGVYRNNLSILIGESKIYKSFSGALDSAFDSLDRFTRSYTNGALGHELFMARTNVSNNFDFETMELIYRAFTPGDEIYSECVKTHPVLLVFEDNEIKKIEEKAVNKSEAENLFNVWLTTKKKAIKAAIDERLAKYPNVKPCFLDFFLIPMTDVGEFKKSLYRAIHGIDYKEN</sequence>
<dbReference type="EMBL" id="FMUI01000021">
    <property type="protein sequence ID" value="SCX62945.1"/>
    <property type="molecule type" value="Genomic_DNA"/>
</dbReference>
<gene>
    <name evidence="2" type="ORF">SAMN02927897_04437</name>
</gene>
<comment type="caution">
    <text evidence="2">The sequence shown here is derived from an EMBL/GenBank/DDBJ whole genome shotgun (WGS) entry which is preliminary data.</text>
</comment>
<feature type="domain" description="Anti-bacteriophage protein A/HamA C-terminal" evidence="1">
    <location>
        <begin position="25"/>
        <end position="306"/>
    </location>
</feature>
<proteinExistence type="predicted"/>
<evidence type="ECO:0000259" key="1">
    <source>
        <dbReference type="Pfam" id="PF08878"/>
    </source>
</evidence>
<dbReference type="Pfam" id="PF08878">
    <property type="entry name" value="HamA"/>
    <property type="match status" value="1"/>
</dbReference>